<dbReference type="EMBL" id="JAGMUV010000014">
    <property type="protein sequence ID" value="KAH7134454.1"/>
    <property type="molecule type" value="Genomic_DNA"/>
</dbReference>
<dbReference type="Proteomes" id="UP000738349">
    <property type="component" value="Unassembled WGS sequence"/>
</dbReference>
<dbReference type="OrthoDB" id="539213at2759"/>
<reference evidence="1" key="1">
    <citation type="journal article" date="2021" name="Nat. Commun.">
        <title>Genetic determinants of endophytism in the Arabidopsis root mycobiome.</title>
        <authorList>
            <person name="Mesny F."/>
            <person name="Miyauchi S."/>
            <person name="Thiergart T."/>
            <person name="Pickel B."/>
            <person name="Atanasova L."/>
            <person name="Karlsson M."/>
            <person name="Huettel B."/>
            <person name="Barry K.W."/>
            <person name="Haridas S."/>
            <person name="Chen C."/>
            <person name="Bauer D."/>
            <person name="Andreopoulos W."/>
            <person name="Pangilinan J."/>
            <person name="LaButti K."/>
            <person name="Riley R."/>
            <person name="Lipzen A."/>
            <person name="Clum A."/>
            <person name="Drula E."/>
            <person name="Henrissat B."/>
            <person name="Kohler A."/>
            <person name="Grigoriev I.V."/>
            <person name="Martin F.M."/>
            <person name="Hacquard S."/>
        </authorList>
    </citation>
    <scope>NUCLEOTIDE SEQUENCE</scope>
    <source>
        <strain evidence="1">MPI-CAGE-AT-0147</strain>
    </source>
</reference>
<gene>
    <name evidence="1" type="ORF">EDB81DRAFT_621341</name>
</gene>
<keyword evidence="2" id="KW-1185">Reference proteome</keyword>
<organism evidence="1 2">
    <name type="scientific">Dactylonectria macrodidyma</name>
    <dbReference type="NCBI Taxonomy" id="307937"/>
    <lineage>
        <taxon>Eukaryota</taxon>
        <taxon>Fungi</taxon>
        <taxon>Dikarya</taxon>
        <taxon>Ascomycota</taxon>
        <taxon>Pezizomycotina</taxon>
        <taxon>Sordariomycetes</taxon>
        <taxon>Hypocreomycetidae</taxon>
        <taxon>Hypocreales</taxon>
        <taxon>Nectriaceae</taxon>
        <taxon>Dactylonectria</taxon>
    </lineage>
</organism>
<name>A0A9P9E8D6_9HYPO</name>
<evidence type="ECO:0000313" key="2">
    <source>
        <dbReference type="Proteomes" id="UP000738349"/>
    </source>
</evidence>
<accession>A0A9P9E8D6</accession>
<feature type="non-terminal residue" evidence="1">
    <location>
        <position position="75"/>
    </location>
</feature>
<evidence type="ECO:0000313" key="1">
    <source>
        <dbReference type="EMBL" id="KAH7134454.1"/>
    </source>
</evidence>
<comment type="caution">
    <text evidence="1">The sequence shown here is derived from an EMBL/GenBank/DDBJ whole genome shotgun (WGS) entry which is preliminary data.</text>
</comment>
<sequence>MQENRLRRGKTKKQLEDAIAETPVGLERLYDRNWQKIAGLGEENTTRAISLLRWAAFALRSQVVCEITEAIFIHE</sequence>
<proteinExistence type="predicted"/>
<protein>
    <submittedName>
        <fullName evidence="1">Uncharacterized protein</fullName>
    </submittedName>
</protein>
<dbReference type="AlphaFoldDB" id="A0A9P9E8D6"/>